<dbReference type="AlphaFoldDB" id="A0ABD6E3I3"/>
<dbReference type="EMBL" id="JBGFUD010000196">
    <property type="protein sequence ID" value="MFH4973945.1"/>
    <property type="molecule type" value="Genomic_DNA"/>
</dbReference>
<name>A0ABD6E3I3_9BILA</name>
<keyword evidence="2" id="KW-1185">Reference proteome</keyword>
<gene>
    <name evidence="1" type="ORF">AB6A40_000654</name>
</gene>
<reference evidence="1 2" key="1">
    <citation type="submission" date="2024-08" db="EMBL/GenBank/DDBJ databases">
        <title>Gnathostoma spinigerum genome.</title>
        <authorList>
            <person name="Gonzalez-Bertolin B."/>
            <person name="Monzon S."/>
            <person name="Zaballos A."/>
            <person name="Jimenez P."/>
            <person name="Dekumyoy P."/>
            <person name="Varona S."/>
            <person name="Cuesta I."/>
            <person name="Sumanam S."/>
            <person name="Adisakwattana P."/>
            <person name="Gasser R.B."/>
            <person name="Hernandez-Gonzalez A."/>
            <person name="Young N.D."/>
            <person name="Perteguer M.J."/>
        </authorList>
    </citation>
    <scope>NUCLEOTIDE SEQUENCE [LARGE SCALE GENOMIC DNA]</scope>
    <source>
        <strain evidence="1">AL3</strain>
        <tissue evidence="1">Liver</tissue>
    </source>
</reference>
<organism evidence="1 2">
    <name type="scientific">Gnathostoma spinigerum</name>
    <dbReference type="NCBI Taxonomy" id="75299"/>
    <lineage>
        <taxon>Eukaryota</taxon>
        <taxon>Metazoa</taxon>
        <taxon>Ecdysozoa</taxon>
        <taxon>Nematoda</taxon>
        <taxon>Chromadorea</taxon>
        <taxon>Rhabditida</taxon>
        <taxon>Spirurina</taxon>
        <taxon>Gnathostomatomorpha</taxon>
        <taxon>Gnathostomatoidea</taxon>
        <taxon>Gnathostomatidae</taxon>
        <taxon>Gnathostoma</taxon>
    </lineage>
</organism>
<comment type="caution">
    <text evidence="1">The sequence shown here is derived from an EMBL/GenBank/DDBJ whole genome shotgun (WGS) entry which is preliminary data.</text>
</comment>
<evidence type="ECO:0008006" key="3">
    <source>
        <dbReference type="Google" id="ProtNLM"/>
    </source>
</evidence>
<dbReference type="Proteomes" id="UP001608902">
    <property type="component" value="Unassembled WGS sequence"/>
</dbReference>
<accession>A0ABD6E3I3</accession>
<evidence type="ECO:0000313" key="2">
    <source>
        <dbReference type="Proteomes" id="UP001608902"/>
    </source>
</evidence>
<protein>
    <recommendedName>
        <fullName evidence="3">Rab-GAP TBC domain-containing protein</fullName>
    </recommendedName>
</protein>
<evidence type="ECO:0000313" key="1">
    <source>
        <dbReference type="EMBL" id="MFH4973945.1"/>
    </source>
</evidence>
<sequence length="402" mass="45680">MLTKISNNAYLCGTWRITSTNAMVEEKRELTNFKDWKSDVELLSALQKWRGRISSSSFDPTQCCELEALLDQRFITGKDCALRRTFLNILESILIGIWRKTFGRSLPNDLCKEFVLKIIYMLKTAVVDVAFSSGNVWFGGVIESCSSTGTLSSFPFISSVFLSSAIGVDLAGSLVVTDLIKSSTKFYDNPDSFSRALFDNDERCLAVLTSLLHLKIKHLSLPDQFHPSILYLKIFNLFGYNYDVLLDWIHSDVLAIPFILWFCKDICANFDEYNTLLQRWPNQTETVIGEDDCSVVADIRTEKCDIELQFVQYQGLKKTKISHTFGAHRQHSSSLCLMKTSIPVVQTSQSVLEMMNDCLIRLRVAAQRMCRLKMAPFNLTPLISVIERVEDVFNSRLSQAVD</sequence>
<proteinExistence type="predicted"/>